<name>A0A4U0UCA4_9PEZI</name>
<proteinExistence type="predicted"/>
<sequence length="678" mass="75695">MALEQVYESDEEEFHSIKSPGIPDTSNALDTQEDEGESVMEPPMHPVLSLQGPFEESIIESTRESEVNKALAGTNAERRRQELLDAQQYDDSWTTRWRQRTKARYHPLLKLMAQIVFGMHLLEQQQAKSNEEVVKILQTHVNEVDSFLERTAEDFDLAIADIQERIRHLKLPMEHVDVFNIMLDDKKFRTQLLDGNDKIEKIIDRTSKAMNAALVDVRQGAQATQELGKYLDSVGDRWPRLQKDIADVYGAMRGNQQGWSKYLKDLKFKGDSLNSNLVQLGKVIGEMSKVAAAASRRNRPSSRPISASRSEPSTPALRSKFSPEAPPLPMQRNMSLNKPLPREPKVMTTVTPATEDKAHPVAFAQRYEEPRQSPRSPARHTQRMSSAQSDKTVRPKTAGAPREARNSENRTSELAEFLKHSGPLRSNPPEPEYVNGGDRQRHDEKAPTRSHSQRANGILDTATTSEPQSPKSRAKTQGPTAVVLTSRPRSKGADMLINRPESSSADRAMSVRSMPAARKDSVSSTGFARRLSKRMKHHPPIDSSASARPNPAADEKPQAPDSAYSSSTDQHTTLPHRSSIAQISSSSPASARPPSRFALFPRTTPTEPRTPSIASTRFDAASLHTVDGRMQHHSPHLHHHHHHQQLSAPQPSSVSQASKSRGLGLRNFFHRKQRSQVA</sequence>
<accession>A0A4U0UCA4</accession>
<dbReference type="Proteomes" id="UP000308549">
    <property type="component" value="Unassembled WGS sequence"/>
</dbReference>
<feature type="region of interest" description="Disordered" evidence="1">
    <location>
        <begin position="630"/>
        <end position="678"/>
    </location>
</feature>
<evidence type="ECO:0000256" key="1">
    <source>
        <dbReference type="SAM" id="MobiDB-lite"/>
    </source>
</evidence>
<feature type="region of interest" description="Disordered" evidence="1">
    <location>
        <begin position="1"/>
        <end position="44"/>
    </location>
</feature>
<feature type="compositionally biased region" description="Basic and acidic residues" evidence="1">
    <location>
        <begin position="438"/>
        <end position="447"/>
    </location>
</feature>
<feature type="compositionally biased region" description="Basic residues" evidence="1">
    <location>
        <begin position="668"/>
        <end position="678"/>
    </location>
</feature>
<feature type="region of interest" description="Disordered" evidence="1">
    <location>
        <begin position="293"/>
        <end position="343"/>
    </location>
</feature>
<feature type="compositionally biased region" description="Low complexity" evidence="1">
    <location>
        <begin position="293"/>
        <end position="313"/>
    </location>
</feature>
<evidence type="ECO:0000313" key="2">
    <source>
        <dbReference type="EMBL" id="TKA32146.1"/>
    </source>
</evidence>
<evidence type="ECO:0000313" key="3">
    <source>
        <dbReference type="Proteomes" id="UP000308549"/>
    </source>
</evidence>
<dbReference type="AlphaFoldDB" id="A0A4U0UCA4"/>
<organism evidence="2 3">
    <name type="scientific">Salinomyces thailandicus</name>
    <dbReference type="NCBI Taxonomy" id="706561"/>
    <lineage>
        <taxon>Eukaryota</taxon>
        <taxon>Fungi</taxon>
        <taxon>Dikarya</taxon>
        <taxon>Ascomycota</taxon>
        <taxon>Pezizomycotina</taxon>
        <taxon>Dothideomycetes</taxon>
        <taxon>Dothideomycetidae</taxon>
        <taxon>Mycosphaerellales</taxon>
        <taxon>Teratosphaeriaceae</taxon>
        <taxon>Salinomyces</taxon>
    </lineage>
</organism>
<feature type="compositionally biased region" description="Low complexity" evidence="1">
    <location>
        <begin position="577"/>
        <end position="611"/>
    </location>
</feature>
<comment type="caution">
    <text evidence="2">The sequence shown here is derived from an EMBL/GenBank/DDBJ whole genome shotgun (WGS) entry which is preliminary data.</text>
</comment>
<feature type="compositionally biased region" description="Basic residues" evidence="1">
    <location>
        <begin position="631"/>
        <end position="644"/>
    </location>
</feature>
<protein>
    <recommendedName>
        <fullName evidence="4">Karyogamy protein</fullName>
    </recommendedName>
</protein>
<reference evidence="2 3" key="1">
    <citation type="submission" date="2017-03" db="EMBL/GenBank/DDBJ databases">
        <title>Genomes of endolithic fungi from Antarctica.</title>
        <authorList>
            <person name="Coleine C."/>
            <person name="Masonjones S."/>
            <person name="Stajich J.E."/>
        </authorList>
    </citation>
    <scope>NUCLEOTIDE SEQUENCE [LARGE SCALE GENOMIC DNA]</scope>
    <source>
        <strain evidence="2 3">CCFEE 6315</strain>
    </source>
</reference>
<feature type="region of interest" description="Disordered" evidence="1">
    <location>
        <begin position="364"/>
        <end position="617"/>
    </location>
</feature>
<dbReference type="OrthoDB" id="5389734at2759"/>
<feature type="compositionally biased region" description="Low complexity" evidence="1">
    <location>
        <begin position="645"/>
        <end position="660"/>
    </location>
</feature>
<feature type="compositionally biased region" description="Basic and acidic residues" evidence="1">
    <location>
        <begin position="402"/>
        <end position="419"/>
    </location>
</feature>
<feature type="compositionally biased region" description="Polar residues" evidence="1">
    <location>
        <begin position="449"/>
        <end position="479"/>
    </location>
</feature>
<evidence type="ECO:0008006" key="4">
    <source>
        <dbReference type="Google" id="ProtNLM"/>
    </source>
</evidence>
<keyword evidence="3" id="KW-1185">Reference proteome</keyword>
<feature type="compositionally biased region" description="Polar residues" evidence="1">
    <location>
        <begin position="563"/>
        <end position="576"/>
    </location>
</feature>
<dbReference type="EMBL" id="NAJL01000006">
    <property type="protein sequence ID" value="TKA32146.1"/>
    <property type="molecule type" value="Genomic_DNA"/>
</dbReference>
<gene>
    <name evidence="2" type="ORF">B0A50_01394</name>
</gene>